<evidence type="ECO:0000313" key="2">
    <source>
        <dbReference type="Proteomes" id="UP001144471"/>
    </source>
</evidence>
<organism evidence="1 2">
    <name type="scientific">Propionigenium maris DSM 9537</name>
    <dbReference type="NCBI Taxonomy" id="1123000"/>
    <lineage>
        <taxon>Bacteria</taxon>
        <taxon>Fusobacteriati</taxon>
        <taxon>Fusobacteriota</taxon>
        <taxon>Fusobacteriia</taxon>
        <taxon>Fusobacteriales</taxon>
        <taxon>Fusobacteriaceae</taxon>
        <taxon>Propionigenium</taxon>
    </lineage>
</organism>
<reference evidence="1" key="1">
    <citation type="submission" date="2022-12" db="EMBL/GenBank/DDBJ databases">
        <title>Reference genome sequencing for broad-spectrum identification of bacterial and archaeal isolates by mass spectrometry.</title>
        <authorList>
            <person name="Sekiguchi Y."/>
            <person name="Tourlousse D.M."/>
        </authorList>
    </citation>
    <scope>NUCLEOTIDE SEQUENCE</scope>
    <source>
        <strain evidence="1">10succ1</strain>
    </source>
</reference>
<name>A0A9W6GPR1_9FUSO</name>
<dbReference type="RefSeq" id="WP_281837387.1">
    <property type="nucleotide sequence ID" value="NZ_BSDY01000023.1"/>
</dbReference>
<dbReference type="AlphaFoldDB" id="A0A9W6GPR1"/>
<proteinExistence type="predicted"/>
<comment type="caution">
    <text evidence="1">The sequence shown here is derived from an EMBL/GenBank/DDBJ whole genome shotgun (WGS) entry which is preliminary data.</text>
</comment>
<dbReference type="Proteomes" id="UP001144471">
    <property type="component" value="Unassembled WGS sequence"/>
</dbReference>
<sequence length="234" mass="25662">MSDELKNLDWDIDGSHSIEPLPNIKENGYPQGAAPPTENFNWIFRTIDRWIKFLKGEVDGKEPAFSKKTAFNKDYGNKAGTIMDGAQGTEVNLIDGGPLAGKTTLYNTHKYYDVAGDWHTPKAPTLSWGGGGTPTGDLRPPTWKNHQEQLENLYVQRSWNMDESSIGEFVEYALPIGVSAATHGIAGITDRGTSGASQATYKYHFQGSSIFIKAIMVLGNGSTGLGFDIIFIRK</sequence>
<protein>
    <submittedName>
        <fullName evidence="1">Uncharacterized protein</fullName>
    </submittedName>
</protein>
<gene>
    <name evidence="1" type="ORF">PM10SUCC1_32250</name>
</gene>
<keyword evidence="2" id="KW-1185">Reference proteome</keyword>
<accession>A0A9W6GPR1</accession>
<evidence type="ECO:0000313" key="1">
    <source>
        <dbReference type="EMBL" id="GLI57711.1"/>
    </source>
</evidence>
<dbReference type="EMBL" id="BSDY01000023">
    <property type="protein sequence ID" value="GLI57711.1"/>
    <property type="molecule type" value="Genomic_DNA"/>
</dbReference>